<dbReference type="STRING" id="1617427.UZ20_WS6002001122"/>
<reference evidence="2 3" key="1">
    <citation type="submission" date="2015-02" db="EMBL/GenBank/DDBJ databases">
        <title>Improved understanding of the partial-nitritation anammox process through 23 genomes representing the majority of the microbial community.</title>
        <authorList>
            <person name="Speth D.R."/>
            <person name="In T Zandt M."/>
            <person name="Guerrero Cruz S."/>
            <person name="Jetten M.S."/>
            <person name="Dutilh B.E."/>
        </authorList>
    </citation>
    <scope>NUCLEOTIDE SEQUENCE [LARGE SCALE GENOMIC DNA]</scope>
    <source>
        <strain evidence="2">OLB21</strain>
    </source>
</reference>
<evidence type="ECO:0000313" key="2">
    <source>
        <dbReference type="EMBL" id="KXK07807.1"/>
    </source>
</evidence>
<evidence type="ECO:0000313" key="3">
    <source>
        <dbReference type="Proteomes" id="UP000070449"/>
    </source>
</evidence>
<sequence length="243" mass="28257">MSLLVLLAIAVIFAGGFSFLMMIVLSIIWESFEKPEEKAENKSFRFDRSKYLVKTDTSKDFQITNYGIRNYEKGQEGEEKVWIKLKSIPVIRSFHNLILPDEGGNIDHVVLSSKGLYVIETKNYSSRIGTDFQGWYYLYREKIGNQYLPKKHRIASPVDQAMFNSIRLRNHLRSNLKIDQHIVRKINVKAMVVLIQPFSKEWVRAHIPVFSPYEVEAFFSDCIELKGSIANARLIEYLEGLER</sequence>
<protein>
    <submittedName>
        <fullName evidence="2">Nuclease-related domain protein</fullName>
    </submittedName>
</protein>
<feature type="domain" description="NERD" evidence="1">
    <location>
        <begin position="73"/>
        <end position="191"/>
    </location>
</feature>
<dbReference type="InterPro" id="IPR011528">
    <property type="entry name" value="NERD"/>
</dbReference>
<dbReference type="PROSITE" id="PS50965">
    <property type="entry name" value="NERD"/>
    <property type="match status" value="1"/>
</dbReference>
<dbReference type="Pfam" id="PF08378">
    <property type="entry name" value="NERD"/>
    <property type="match status" value="1"/>
</dbReference>
<dbReference type="EMBL" id="JYPD01000030">
    <property type="protein sequence ID" value="KXK07807.1"/>
    <property type="molecule type" value="Genomic_DNA"/>
</dbReference>
<proteinExistence type="predicted"/>
<organism evidence="2 3">
    <name type="scientific">candidate division WS6 bacterium OLB21</name>
    <dbReference type="NCBI Taxonomy" id="1617427"/>
    <lineage>
        <taxon>Bacteria</taxon>
        <taxon>Candidatus Dojkabacteria</taxon>
    </lineage>
</organism>
<dbReference type="Proteomes" id="UP000070449">
    <property type="component" value="Unassembled WGS sequence"/>
</dbReference>
<dbReference type="PATRIC" id="fig|1617427.3.peg.1169"/>
<dbReference type="AlphaFoldDB" id="A0A136KEE8"/>
<evidence type="ECO:0000259" key="1">
    <source>
        <dbReference type="PROSITE" id="PS50965"/>
    </source>
</evidence>
<name>A0A136KEE8_9BACT</name>
<comment type="caution">
    <text evidence="2">The sequence shown here is derived from an EMBL/GenBank/DDBJ whole genome shotgun (WGS) entry which is preliminary data.</text>
</comment>
<accession>A0A136KEE8</accession>
<gene>
    <name evidence="2" type="ORF">UZ20_WS6002001122</name>
</gene>